<dbReference type="EMBL" id="GEDV01011080">
    <property type="protein sequence ID" value="JAP77477.1"/>
    <property type="molecule type" value="Transcribed_RNA"/>
</dbReference>
<protein>
    <submittedName>
        <fullName evidence="3">Uncharacterized protein</fullName>
    </submittedName>
</protein>
<keyword evidence="2" id="KW-0812">Transmembrane</keyword>
<name>A0A131YEY8_RHIAP</name>
<evidence type="ECO:0000256" key="1">
    <source>
        <dbReference type="SAM" id="MobiDB-lite"/>
    </source>
</evidence>
<feature type="transmembrane region" description="Helical" evidence="2">
    <location>
        <begin position="6"/>
        <end position="25"/>
    </location>
</feature>
<dbReference type="AlphaFoldDB" id="A0A131YEY8"/>
<evidence type="ECO:0000256" key="2">
    <source>
        <dbReference type="SAM" id="Phobius"/>
    </source>
</evidence>
<feature type="region of interest" description="Disordered" evidence="1">
    <location>
        <begin position="103"/>
        <end position="123"/>
    </location>
</feature>
<proteinExistence type="predicted"/>
<feature type="compositionally biased region" description="Basic residues" evidence="1">
    <location>
        <begin position="111"/>
        <end position="123"/>
    </location>
</feature>
<sequence length="123" mass="13968">MSAATQVIHSFIIFMIVSDATLFTARSTTCNMAKIICKPYERPSCLIKSVDSAVNMSCCSKQLQCLYCWSRECPNFESLTCSNYRGVCRCFCKFPAGMASSQAKQQQQQQRLRRHRSQSRGRS</sequence>
<organism evidence="3">
    <name type="scientific">Rhipicephalus appendiculatus</name>
    <name type="common">Brown ear tick</name>
    <dbReference type="NCBI Taxonomy" id="34631"/>
    <lineage>
        <taxon>Eukaryota</taxon>
        <taxon>Metazoa</taxon>
        <taxon>Ecdysozoa</taxon>
        <taxon>Arthropoda</taxon>
        <taxon>Chelicerata</taxon>
        <taxon>Arachnida</taxon>
        <taxon>Acari</taxon>
        <taxon>Parasitiformes</taxon>
        <taxon>Ixodida</taxon>
        <taxon>Ixodoidea</taxon>
        <taxon>Ixodidae</taxon>
        <taxon>Rhipicephalinae</taxon>
        <taxon>Rhipicephalus</taxon>
        <taxon>Rhipicephalus</taxon>
    </lineage>
</organism>
<evidence type="ECO:0000313" key="3">
    <source>
        <dbReference type="EMBL" id="JAP77477.1"/>
    </source>
</evidence>
<keyword evidence="2" id="KW-0472">Membrane</keyword>
<accession>A0A131YEY8</accession>
<reference evidence="3" key="1">
    <citation type="journal article" date="2016" name="Ticks Tick Borne Dis.">
        <title>De novo assembly and annotation of the salivary gland transcriptome of Rhipicephalus appendiculatus male and female ticks during blood feeding.</title>
        <authorList>
            <person name="de Castro M.H."/>
            <person name="de Klerk D."/>
            <person name="Pienaar R."/>
            <person name="Latif A.A."/>
            <person name="Rees D.J."/>
            <person name="Mans B.J."/>
        </authorList>
    </citation>
    <scope>NUCLEOTIDE SEQUENCE</scope>
    <source>
        <tissue evidence="3">Salivary glands</tissue>
    </source>
</reference>
<keyword evidence="2" id="KW-1133">Transmembrane helix</keyword>